<dbReference type="AlphaFoldDB" id="A0A563EY21"/>
<evidence type="ECO:0000313" key="7">
    <source>
        <dbReference type="EMBL" id="TWP52381.1"/>
    </source>
</evidence>
<dbReference type="Gene3D" id="1.20.140.160">
    <property type="match status" value="1"/>
</dbReference>
<comment type="caution">
    <text evidence="7">The sequence shown here is derived from an EMBL/GenBank/DDBJ whole genome shotgun (WGS) entry which is preliminary data.</text>
</comment>
<dbReference type="Pfam" id="PF04542">
    <property type="entry name" value="Sigma70_r2"/>
    <property type="match status" value="1"/>
</dbReference>
<keyword evidence="4" id="KW-0804">Transcription</keyword>
<dbReference type="Pfam" id="PF04545">
    <property type="entry name" value="Sigma70_r4"/>
    <property type="match status" value="1"/>
</dbReference>
<feature type="domain" description="RNA polymerase sigma-70 region 4" evidence="6">
    <location>
        <begin position="174"/>
        <end position="221"/>
    </location>
</feature>
<evidence type="ECO:0000259" key="5">
    <source>
        <dbReference type="Pfam" id="PF04542"/>
    </source>
</evidence>
<dbReference type="PIRSF" id="PIRSF000770">
    <property type="entry name" value="RNA_pol_sigma-SigE/K"/>
    <property type="match status" value="1"/>
</dbReference>
<evidence type="ECO:0000313" key="8">
    <source>
        <dbReference type="Proteomes" id="UP000316639"/>
    </source>
</evidence>
<dbReference type="InterPro" id="IPR014284">
    <property type="entry name" value="RNA_pol_sigma-70_dom"/>
</dbReference>
<dbReference type="Gene3D" id="1.10.1740.10">
    <property type="match status" value="1"/>
</dbReference>
<dbReference type="CDD" id="cd06171">
    <property type="entry name" value="Sigma70_r4"/>
    <property type="match status" value="1"/>
</dbReference>
<accession>A0A563EY21</accession>
<dbReference type="NCBIfam" id="TIGR02937">
    <property type="entry name" value="sigma70-ECF"/>
    <property type="match status" value="1"/>
</dbReference>
<dbReference type="EMBL" id="VOBR01000005">
    <property type="protein sequence ID" value="TWP52381.1"/>
    <property type="molecule type" value="Genomic_DNA"/>
</dbReference>
<dbReference type="OrthoDB" id="9799825at2"/>
<proteinExistence type="predicted"/>
<keyword evidence="2" id="KW-0731">Sigma factor</keyword>
<reference evidence="7 8" key="1">
    <citation type="submission" date="2019-07" db="EMBL/GenBank/DDBJ databases">
        <title>Lentzea xizangensis sp. nov., isolated from Qinghai-Tibetan Plateau Soils.</title>
        <authorList>
            <person name="Huang J."/>
        </authorList>
    </citation>
    <scope>NUCLEOTIDE SEQUENCE [LARGE SCALE GENOMIC DNA]</scope>
    <source>
        <strain evidence="7 8">FXJ1.1311</strain>
    </source>
</reference>
<dbReference type="InterPro" id="IPR013324">
    <property type="entry name" value="RNA_pol_sigma_r3/r4-like"/>
</dbReference>
<dbReference type="InterPro" id="IPR013325">
    <property type="entry name" value="RNA_pol_sigma_r2"/>
</dbReference>
<dbReference type="GO" id="GO:0003677">
    <property type="term" value="F:DNA binding"/>
    <property type="evidence" value="ECO:0007669"/>
    <property type="project" value="UniProtKB-KW"/>
</dbReference>
<protein>
    <submittedName>
        <fullName evidence="7">Sigma-70 family RNA polymerase sigma factor</fullName>
    </submittedName>
</protein>
<keyword evidence="1" id="KW-0805">Transcription regulation</keyword>
<organism evidence="7 8">
    <name type="scientific">Lentzea tibetensis</name>
    <dbReference type="NCBI Taxonomy" id="2591470"/>
    <lineage>
        <taxon>Bacteria</taxon>
        <taxon>Bacillati</taxon>
        <taxon>Actinomycetota</taxon>
        <taxon>Actinomycetes</taxon>
        <taxon>Pseudonocardiales</taxon>
        <taxon>Pseudonocardiaceae</taxon>
        <taxon>Lentzea</taxon>
    </lineage>
</organism>
<dbReference type="GO" id="GO:0006352">
    <property type="term" value="P:DNA-templated transcription initiation"/>
    <property type="evidence" value="ECO:0007669"/>
    <property type="project" value="InterPro"/>
</dbReference>
<name>A0A563EY21_9PSEU</name>
<evidence type="ECO:0000259" key="6">
    <source>
        <dbReference type="Pfam" id="PF04545"/>
    </source>
</evidence>
<evidence type="ECO:0000256" key="1">
    <source>
        <dbReference type="ARBA" id="ARBA00023015"/>
    </source>
</evidence>
<gene>
    <name evidence="7" type="ORF">FKR81_08560</name>
</gene>
<dbReference type="RefSeq" id="WP_146350437.1">
    <property type="nucleotide sequence ID" value="NZ_VOBR01000005.1"/>
</dbReference>
<evidence type="ECO:0000256" key="4">
    <source>
        <dbReference type="ARBA" id="ARBA00023163"/>
    </source>
</evidence>
<keyword evidence="8" id="KW-1185">Reference proteome</keyword>
<dbReference type="Proteomes" id="UP000316639">
    <property type="component" value="Unassembled WGS sequence"/>
</dbReference>
<dbReference type="SUPFAM" id="SSF88946">
    <property type="entry name" value="Sigma2 domain of RNA polymerase sigma factors"/>
    <property type="match status" value="1"/>
</dbReference>
<dbReference type="GO" id="GO:0016987">
    <property type="term" value="F:sigma factor activity"/>
    <property type="evidence" value="ECO:0007669"/>
    <property type="project" value="UniProtKB-KW"/>
</dbReference>
<feature type="domain" description="RNA polymerase sigma-70 region 2" evidence="5">
    <location>
        <begin position="10"/>
        <end position="80"/>
    </location>
</feature>
<evidence type="ECO:0000256" key="3">
    <source>
        <dbReference type="ARBA" id="ARBA00023125"/>
    </source>
</evidence>
<dbReference type="SUPFAM" id="SSF88659">
    <property type="entry name" value="Sigma3 and sigma4 domains of RNA polymerase sigma factors"/>
    <property type="match status" value="2"/>
</dbReference>
<dbReference type="InterPro" id="IPR000943">
    <property type="entry name" value="RNA_pol_sigma70"/>
</dbReference>
<dbReference type="InterPro" id="IPR007630">
    <property type="entry name" value="RNA_pol_sigma70_r4"/>
</dbReference>
<keyword evidence="3" id="KW-0238">DNA-binding</keyword>
<sequence length="264" mass="28933">MATVSEVETLVRGHLSLVEREVRRLGRRLPPHVERDDLVSAGLLALVGCARGYQGRGLFARVACVRVRGALLDHLRDLDWASRSVRARARQLQVAEDDLVAVLGRTPTAAELAEALGVTAREVSARVQDVLRADTFSLQGVAPEITDLLVRERAPGPEDLLLRREEIGYLRDAVEALPERLRTVVVRYFVQGCSMVEIAAELGVGESRVSHMRAEALALLRDGLNAQLDRDLVAEAPSDHVARKREAYFAAIAGRGTLRSRLAA</sequence>
<dbReference type="PANTHER" id="PTHR30385">
    <property type="entry name" value="SIGMA FACTOR F FLAGELLAR"/>
    <property type="match status" value="1"/>
</dbReference>
<evidence type="ECO:0000256" key="2">
    <source>
        <dbReference type="ARBA" id="ARBA00023082"/>
    </source>
</evidence>
<dbReference type="InterPro" id="IPR007627">
    <property type="entry name" value="RNA_pol_sigma70_r2"/>
</dbReference>